<dbReference type="AlphaFoldDB" id="A0A919IU01"/>
<protein>
    <submittedName>
        <fullName evidence="2">Uncharacterized protein</fullName>
    </submittedName>
</protein>
<dbReference type="RefSeq" id="WP_203756211.1">
    <property type="nucleotide sequence ID" value="NZ_BAAAUC010000097.1"/>
</dbReference>
<dbReference type="Proteomes" id="UP000619479">
    <property type="component" value="Unassembled WGS sequence"/>
</dbReference>
<accession>A0A919IU01</accession>
<comment type="caution">
    <text evidence="2">The sequence shown here is derived from an EMBL/GenBank/DDBJ whole genome shotgun (WGS) entry which is preliminary data.</text>
</comment>
<reference evidence="2" key="1">
    <citation type="submission" date="2021-01" db="EMBL/GenBank/DDBJ databases">
        <title>Whole genome shotgun sequence of Actinoplanes cyaneus NBRC 14990.</title>
        <authorList>
            <person name="Komaki H."/>
            <person name="Tamura T."/>
        </authorList>
    </citation>
    <scope>NUCLEOTIDE SEQUENCE</scope>
    <source>
        <strain evidence="2">NBRC 14990</strain>
    </source>
</reference>
<sequence length="63" mass="6837">MPDDDESPFRAGTASHADMFDDARRQAGAGPRSDRDRTAADDRRAAGREVPGLLRLALAAARW</sequence>
<gene>
    <name evidence="2" type="ORF">Acy02nite_91170</name>
</gene>
<dbReference type="EMBL" id="BOMH01000108">
    <property type="protein sequence ID" value="GID71236.1"/>
    <property type="molecule type" value="Genomic_DNA"/>
</dbReference>
<organism evidence="2 3">
    <name type="scientific">Actinoplanes cyaneus</name>
    <dbReference type="NCBI Taxonomy" id="52696"/>
    <lineage>
        <taxon>Bacteria</taxon>
        <taxon>Bacillati</taxon>
        <taxon>Actinomycetota</taxon>
        <taxon>Actinomycetes</taxon>
        <taxon>Micromonosporales</taxon>
        <taxon>Micromonosporaceae</taxon>
        <taxon>Actinoplanes</taxon>
    </lineage>
</organism>
<feature type="region of interest" description="Disordered" evidence="1">
    <location>
        <begin position="1"/>
        <end position="50"/>
    </location>
</feature>
<evidence type="ECO:0000313" key="2">
    <source>
        <dbReference type="EMBL" id="GID71236.1"/>
    </source>
</evidence>
<evidence type="ECO:0000256" key="1">
    <source>
        <dbReference type="SAM" id="MobiDB-lite"/>
    </source>
</evidence>
<name>A0A919IU01_9ACTN</name>
<proteinExistence type="predicted"/>
<evidence type="ECO:0000313" key="3">
    <source>
        <dbReference type="Proteomes" id="UP000619479"/>
    </source>
</evidence>
<keyword evidence="3" id="KW-1185">Reference proteome</keyword>
<feature type="compositionally biased region" description="Basic and acidic residues" evidence="1">
    <location>
        <begin position="32"/>
        <end position="47"/>
    </location>
</feature>